<keyword evidence="2 8" id="KW-0963">Cytoplasm</keyword>
<keyword evidence="5 8" id="KW-0418">Kinase</keyword>
<comment type="caution">
    <text evidence="10">The sequence shown here is derived from an EMBL/GenBank/DDBJ whole genome shotgun (WGS) entry which is preliminary data.</text>
</comment>
<dbReference type="OrthoDB" id="9812943at2"/>
<evidence type="ECO:0000256" key="9">
    <source>
        <dbReference type="NCBIfam" id="TIGR00152"/>
    </source>
</evidence>
<dbReference type="Pfam" id="PF01121">
    <property type="entry name" value="CoaE"/>
    <property type="match status" value="1"/>
</dbReference>
<evidence type="ECO:0000256" key="2">
    <source>
        <dbReference type="ARBA" id="ARBA00022490"/>
    </source>
</evidence>
<dbReference type="GO" id="GO:0005524">
    <property type="term" value="F:ATP binding"/>
    <property type="evidence" value="ECO:0007669"/>
    <property type="project" value="UniProtKB-UniRule"/>
</dbReference>
<dbReference type="NCBIfam" id="TIGR00152">
    <property type="entry name" value="dephospho-CoA kinase"/>
    <property type="match status" value="1"/>
</dbReference>
<evidence type="ECO:0000313" key="10">
    <source>
        <dbReference type="EMBL" id="TQE92970.1"/>
    </source>
</evidence>
<dbReference type="SUPFAM" id="SSF52540">
    <property type="entry name" value="P-loop containing nucleoside triphosphate hydrolases"/>
    <property type="match status" value="1"/>
</dbReference>
<comment type="similarity">
    <text evidence="1 8">Belongs to the CoaE family.</text>
</comment>
<reference evidence="10 11" key="1">
    <citation type="submission" date="2019-06" db="EMBL/GenBank/DDBJ databases">
        <title>Genome sequence of Litorilinea aerophila BAA-2444.</title>
        <authorList>
            <person name="Maclea K.S."/>
            <person name="Maurais E.G."/>
            <person name="Iannazzi L.C."/>
        </authorList>
    </citation>
    <scope>NUCLEOTIDE SEQUENCE [LARGE SCALE GENOMIC DNA]</scope>
    <source>
        <strain evidence="10 11">ATCC BAA-2444</strain>
    </source>
</reference>
<dbReference type="InterPro" id="IPR001977">
    <property type="entry name" value="Depp_CoAkinase"/>
</dbReference>
<comment type="subcellular location">
    <subcellularLocation>
        <location evidence="8">Cytoplasm</location>
    </subcellularLocation>
</comment>
<accession>A0A540V881</accession>
<evidence type="ECO:0000256" key="3">
    <source>
        <dbReference type="ARBA" id="ARBA00022679"/>
    </source>
</evidence>
<proteinExistence type="inferred from homology"/>
<dbReference type="GO" id="GO:0005737">
    <property type="term" value="C:cytoplasm"/>
    <property type="evidence" value="ECO:0007669"/>
    <property type="project" value="UniProtKB-SubCell"/>
</dbReference>
<keyword evidence="6 8" id="KW-0067">ATP-binding</keyword>
<dbReference type="PROSITE" id="PS51219">
    <property type="entry name" value="DPCK"/>
    <property type="match status" value="1"/>
</dbReference>
<dbReference type="EC" id="2.7.1.24" evidence="8 9"/>
<dbReference type="HAMAP" id="MF_00376">
    <property type="entry name" value="Dephospho_CoA_kinase"/>
    <property type="match status" value="1"/>
</dbReference>
<dbReference type="Gene3D" id="3.40.50.300">
    <property type="entry name" value="P-loop containing nucleotide triphosphate hydrolases"/>
    <property type="match status" value="1"/>
</dbReference>
<comment type="pathway">
    <text evidence="8">Cofactor biosynthesis; coenzyme A biosynthesis; CoA from (R)-pantothenate: step 5/5.</text>
</comment>
<dbReference type="EMBL" id="VIGC01000066">
    <property type="protein sequence ID" value="TQE92970.1"/>
    <property type="molecule type" value="Genomic_DNA"/>
</dbReference>
<organism evidence="10 11">
    <name type="scientific">Litorilinea aerophila</name>
    <dbReference type="NCBI Taxonomy" id="1204385"/>
    <lineage>
        <taxon>Bacteria</taxon>
        <taxon>Bacillati</taxon>
        <taxon>Chloroflexota</taxon>
        <taxon>Caldilineae</taxon>
        <taxon>Caldilineales</taxon>
        <taxon>Caldilineaceae</taxon>
        <taxon>Litorilinea</taxon>
    </lineage>
</organism>
<dbReference type="CDD" id="cd02022">
    <property type="entry name" value="DPCK"/>
    <property type="match status" value="1"/>
</dbReference>
<dbReference type="GO" id="GO:0015937">
    <property type="term" value="P:coenzyme A biosynthetic process"/>
    <property type="evidence" value="ECO:0007669"/>
    <property type="project" value="UniProtKB-UniRule"/>
</dbReference>
<evidence type="ECO:0000256" key="7">
    <source>
        <dbReference type="ARBA" id="ARBA00022993"/>
    </source>
</evidence>
<keyword evidence="4 8" id="KW-0547">Nucleotide-binding</keyword>
<dbReference type="AlphaFoldDB" id="A0A540V881"/>
<dbReference type="GO" id="GO:0004140">
    <property type="term" value="F:dephospho-CoA kinase activity"/>
    <property type="evidence" value="ECO:0007669"/>
    <property type="project" value="UniProtKB-UniRule"/>
</dbReference>
<evidence type="ECO:0000256" key="6">
    <source>
        <dbReference type="ARBA" id="ARBA00022840"/>
    </source>
</evidence>
<protein>
    <recommendedName>
        <fullName evidence="8 9">Dephospho-CoA kinase</fullName>
        <ecNumber evidence="8 9">2.7.1.24</ecNumber>
    </recommendedName>
    <alternativeName>
        <fullName evidence="8">Dephosphocoenzyme A kinase</fullName>
    </alternativeName>
</protein>
<dbReference type="FunCoup" id="A0A540V881">
    <property type="interactions" value="451"/>
</dbReference>
<keyword evidence="3 8" id="KW-0808">Transferase</keyword>
<evidence type="ECO:0000256" key="4">
    <source>
        <dbReference type="ARBA" id="ARBA00022741"/>
    </source>
</evidence>
<feature type="binding site" evidence="8">
    <location>
        <begin position="15"/>
        <end position="20"/>
    </location>
    <ligand>
        <name>ATP</name>
        <dbReference type="ChEBI" id="CHEBI:30616"/>
    </ligand>
</feature>
<dbReference type="InParanoid" id="A0A540V881"/>
<evidence type="ECO:0000256" key="1">
    <source>
        <dbReference type="ARBA" id="ARBA00009018"/>
    </source>
</evidence>
<evidence type="ECO:0000256" key="8">
    <source>
        <dbReference type="HAMAP-Rule" id="MF_00376"/>
    </source>
</evidence>
<name>A0A540V881_9CHLR</name>
<evidence type="ECO:0000313" key="11">
    <source>
        <dbReference type="Proteomes" id="UP000317371"/>
    </source>
</evidence>
<gene>
    <name evidence="8" type="primary">coaE</name>
    <name evidence="10" type="ORF">FKZ61_23445</name>
</gene>
<dbReference type="FunFam" id="3.40.50.300:FF:000991">
    <property type="entry name" value="Dephospho-CoA kinase"/>
    <property type="match status" value="1"/>
</dbReference>
<comment type="catalytic activity">
    <reaction evidence="8">
        <text>3'-dephospho-CoA + ATP = ADP + CoA + H(+)</text>
        <dbReference type="Rhea" id="RHEA:18245"/>
        <dbReference type="ChEBI" id="CHEBI:15378"/>
        <dbReference type="ChEBI" id="CHEBI:30616"/>
        <dbReference type="ChEBI" id="CHEBI:57287"/>
        <dbReference type="ChEBI" id="CHEBI:57328"/>
        <dbReference type="ChEBI" id="CHEBI:456216"/>
        <dbReference type="EC" id="2.7.1.24"/>
    </reaction>
</comment>
<dbReference type="InterPro" id="IPR027417">
    <property type="entry name" value="P-loop_NTPase"/>
</dbReference>
<dbReference type="Proteomes" id="UP000317371">
    <property type="component" value="Unassembled WGS sequence"/>
</dbReference>
<keyword evidence="7 8" id="KW-0173">Coenzyme A biosynthesis</keyword>
<dbReference type="PANTHER" id="PTHR10695:SF46">
    <property type="entry name" value="BIFUNCTIONAL COENZYME A SYNTHASE-RELATED"/>
    <property type="match status" value="1"/>
</dbReference>
<sequence length="210" mass="23272">MSATSLIIGLTGNIATGKSTVLEYLAAKGAYVIDADKLAHKVMEPGGPAYEPILQTFGRHILAEDGTINRQALAEIVFADPAALGRLEQIVHPAVYQLTRQKIEQVPHEIVILEAVKLLEAGSMATLCDEIWVVTSSEEAQLRRLREKRGMDEVHARQRMRMQSPQAAKVNQADRVIHNDGTLEELYAQLDALWQDLHRRYAGRLGKAEA</sequence>
<keyword evidence="11" id="KW-1185">Reference proteome</keyword>
<dbReference type="PANTHER" id="PTHR10695">
    <property type="entry name" value="DEPHOSPHO-COA KINASE-RELATED"/>
    <property type="match status" value="1"/>
</dbReference>
<dbReference type="UniPathway" id="UPA00241">
    <property type="reaction ID" value="UER00356"/>
</dbReference>
<evidence type="ECO:0000256" key="5">
    <source>
        <dbReference type="ARBA" id="ARBA00022777"/>
    </source>
</evidence>
<comment type="function">
    <text evidence="8">Catalyzes the phosphorylation of the 3'-hydroxyl group of dephosphocoenzyme A to form coenzyme A.</text>
</comment>